<dbReference type="PANTHER" id="PTHR47487">
    <property type="entry name" value="OS06G0651300 PROTEIN-RELATED"/>
    <property type="match status" value="1"/>
</dbReference>
<proteinExistence type="predicted"/>
<dbReference type="Gene3D" id="3.30.160.60">
    <property type="entry name" value="Classic Zinc Finger"/>
    <property type="match status" value="1"/>
</dbReference>
<organism evidence="3 4">
    <name type="scientific">Dioscorea cayennensis subsp. rotundata</name>
    <name type="common">White Guinea yam</name>
    <name type="synonym">Dioscorea rotundata</name>
    <dbReference type="NCBI Taxonomy" id="55577"/>
    <lineage>
        <taxon>Eukaryota</taxon>
        <taxon>Viridiplantae</taxon>
        <taxon>Streptophyta</taxon>
        <taxon>Embryophyta</taxon>
        <taxon>Tracheophyta</taxon>
        <taxon>Spermatophyta</taxon>
        <taxon>Magnoliopsida</taxon>
        <taxon>Liliopsida</taxon>
        <taxon>Dioscoreales</taxon>
        <taxon>Dioscoreaceae</taxon>
        <taxon>Dioscorea</taxon>
    </lineage>
</organism>
<dbReference type="AlphaFoldDB" id="A0AB40C156"/>
<evidence type="ECO:0000259" key="1">
    <source>
        <dbReference type="SMART" id="SM00355"/>
    </source>
</evidence>
<dbReference type="GO" id="GO:0003676">
    <property type="term" value="F:nucleic acid binding"/>
    <property type="evidence" value="ECO:0007669"/>
    <property type="project" value="InterPro"/>
</dbReference>
<dbReference type="PANTHER" id="PTHR47487:SF8">
    <property type="entry name" value="OS08G0270900 PROTEIN"/>
    <property type="match status" value="1"/>
</dbReference>
<feature type="domain" description="C2H2-type" evidence="1">
    <location>
        <begin position="315"/>
        <end position="339"/>
    </location>
</feature>
<dbReference type="SUPFAM" id="SSF57667">
    <property type="entry name" value="beta-beta-alpha zinc fingers"/>
    <property type="match status" value="1"/>
</dbReference>
<evidence type="ECO:0000313" key="3">
    <source>
        <dbReference type="Proteomes" id="UP001515500"/>
    </source>
</evidence>
<dbReference type="InterPro" id="IPR013087">
    <property type="entry name" value="Znf_C2H2_type"/>
</dbReference>
<sequence length="402" mass="45541">MEFCIGGSDHRPVSMRLSSHWEAKKAKIRAELLARRERQILEEEVRRELGLEKEMMFRCCHGEREETLPMASSWDKFYDNEPDVDGFRRYQMGSLDRSTVDVGFENSSASREAKKVKIRAELLARRESQVLEEEVRRELGLEREMMFRCCHGERDDESLVPRLGFEGRHLPSFIKDNLRRSPAAALPDLMPRPAVERSVSPPEENVRALPPFPDFLPLESAEPEPSSRPSLVVVDSKPCVEPVPSPPKPVPMVTVYKPEMRLSGLSKPFVEPVSSPPKPVPMVTVYKPEIRLSGPSSVPEYKPSSNNYSGNKRKFACDLCQITTTSKESLDDHFNGKRHKALIASNNCSASTSSDTCSSAEAENLNKPKNRAEFLCKVCGLKCNSWPILHSHLNELKHWLRS</sequence>
<evidence type="ECO:0000259" key="2">
    <source>
        <dbReference type="SMART" id="SM00451"/>
    </source>
</evidence>
<dbReference type="SMART" id="SM00451">
    <property type="entry name" value="ZnF_U1"/>
    <property type="match status" value="1"/>
</dbReference>
<evidence type="ECO:0000313" key="4">
    <source>
        <dbReference type="RefSeq" id="XP_039132526.1"/>
    </source>
</evidence>
<dbReference type="Proteomes" id="UP001515500">
    <property type="component" value="Chromosome 9"/>
</dbReference>
<dbReference type="InterPro" id="IPR036236">
    <property type="entry name" value="Znf_C2H2_sf"/>
</dbReference>
<keyword evidence="3" id="KW-1185">Reference proteome</keyword>
<dbReference type="InterPro" id="IPR003604">
    <property type="entry name" value="Matrin/U1-like-C_Znf_C2H2"/>
</dbReference>
<feature type="domain" description="U1-type" evidence="2">
    <location>
        <begin position="312"/>
        <end position="346"/>
    </location>
</feature>
<dbReference type="Pfam" id="PF12874">
    <property type="entry name" value="zf-met"/>
    <property type="match status" value="1"/>
</dbReference>
<dbReference type="GeneID" id="120269257"/>
<protein>
    <submittedName>
        <fullName evidence="4">Uncharacterized protein LOC120269257</fullName>
    </submittedName>
</protein>
<name>A0AB40C156_DIOCR</name>
<gene>
    <name evidence="4" type="primary">LOC120269257</name>
</gene>
<accession>A0AB40C156</accession>
<dbReference type="SMART" id="SM00355">
    <property type="entry name" value="ZnF_C2H2"/>
    <property type="match status" value="2"/>
</dbReference>
<reference evidence="4" key="1">
    <citation type="submission" date="2025-08" db="UniProtKB">
        <authorList>
            <consortium name="RefSeq"/>
        </authorList>
    </citation>
    <scope>IDENTIFICATION</scope>
</reference>
<dbReference type="GO" id="GO:0008270">
    <property type="term" value="F:zinc ion binding"/>
    <property type="evidence" value="ECO:0007669"/>
    <property type="project" value="InterPro"/>
</dbReference>
<dbReference type="RefSeq" id="XP_039132526.1">
    <property type="nucleotide sequence ID" value="XM_039276592.1"/>
</dbReference>
<feature type="domain" description="C2H2-type" evidence="1">
    <location>
        <begin position="374"/>
        <end position="398"/>
    </location>
</feature>